<dbReference type="Proteomes" id="UP000198607">
    <property type="component" value="Unassembled WGS sequence"/>
</dbReference>
<accession>A0A1G8KMJ8</accession>
<dbReference type="PANTHER" id="PTHR47572">
    <property type="entry name" value="LIPOPROTEIN-RELATED"/>
    <property type="match status" value="1"/>
</dbReference>
<proteinExistence type="predicted"/>
<evidence type="ECO:0000259" key="1">
    <source>
        <dbReference type="Pfam" id="PF08450"/>
    </source>
</evidence>
<gene>
    <name evidence="2" type="ORF">SAMN05660652_03429</name>
</gene>
<organism evidence="2 3">
    <name type="scientific">Propionivibrio dicarboxylicus</name>
    <dbReference type="NCBI Taxonomy" id="83767"/>
    <lineage>
        <taxon>Bacteria</taxon>
        <taxon>Pseudomonadati</taxon>
        <taxon>Pseudomonadota</taxon>
        <taxon>Betaproteobacteria</taxon>
        <taxon>Rhodocyclales</taxon>
        <taxon>Rhodocyclaceae</taxon>
        <taxon>Propionivibrio</taxon>
    </lineage>
</organism>
<dbReference type="SUPFAM" id="SSF63829">
    <property type="entry name" value="Calcium-dependent phosphotriesterase"/>
    <property type="match status" value="1"/>
</dbReference>
<dbReference type="EMBL" id="FNCY01000019">
    <property type="protein sequence ID" value="SDI44120.1"/>
    <property type="molecule type" value="Genomic_DNA"/>
</dbReference>
<dbReference type="AlphaFoldDB" id="A0A1G8KMJ8"/>
<reference evidence="2 3" key="1">
    <citation type="submission" date="2016-10" db="EMBL/GenBank/DDBJ databases">
        <authorList>
            <person name="de Groot N.N."/>
        </authorList>
    </citation>
    <scope>NUCLEOTIDE SEQUENCE [LARGE SCALE GENOMIC DNA]</scope>
    <source>
        <strain evidence="2 3">DSM 5885</strain>
    </source>
</reference>
<dbReference type="Gene3D" id="2.120.10.30">
    <property type="entry name" value="TolB, C-terminal domain"/>
    <property type="match status" value="1"/>
</dbReference>
<evidence type="ECO:0000313" key="3">
    <source>
        <dbReference type="Proteomes" id="UP000198607"/>
    </source>
</evidence>
<dbReference type="RefSeq" id="WP_091939403.1">
    <property type="nucleotide sequence ID" value="NZ_FNCY01000019.1"/>
</dbReference>
<keyword evidence="3" id="KW-1185">Reference proteome</keyword>
<name>A0A1G8KMJ8_9RHOO</name>
<dbReference type="OrthoDB" id="9031811at2"/>
<dbReference type="PANTHER" id="PTHR47572:SF5">
    <property type="entry name" value="BLR2277 PROTEIN"/>
    <property type="match status" value="1"/>
</dbReference>
<dbReference type="STRING" id="83767.SAMN05660652_03429"/>
<sequence>MNSPASPNSSSLVPAINGAAFDFVGRGLHRPECVLCTARGDVFASDWRGGVSHLLPDGSQGAYLGRLPDGGALRPNGISLEEDGSFLIAHLGDTTGGVYRLTRGGGVSVFLDRVDGDPLPPTNYVFTDRVGRRWITVSTRHVPRAAAYRGDVADGFVVLVDDKGARIVADALGYTNEAYVSPDGNALYINETFGRRLLRYAILPNGDLGRREVVTEFGTGVFPDGLAFDQDGCVWITSIISNRVIRVFPDGSQQLMIEDADTDHVDWVEDAFRSGTLGRPHLDNAGNTVLKNVSSIAFGGAGLRTLHLGCLLGDRIACLRQDVAGYPPVHWEYR</sequence>
<dbReference type="InterPro" id="IPR051262">
    <property type="entry name" value="SMP-30/CGR1_Lactonase"/>
</dbReference>
<dbReference type="InterPro" id="IPR011042">
    <property type="entry name" value="6-blade_b-propeller_TolB-like"/>
</dbReference>
<feature type="domain" description="SMP-30/Gluconolactonase/LRE-like region" evidence="1">
    <location>
        <begin position="69"/>
        <end position="253"/>
    </location>
</feature>
<evidence type="ECO:0000313" key="2">
    <source>
        <dbReference type="EMBL" id="SDI44120.1"/>
    </source>
</evidence>
<protein>
    <submittedName>
        <fullName evidence="2">Sugar lactone lactonase YvrE</fullName>
    </submittedName>
</protein>
<dbReference type="Pfam" id="PF08450">
    <property type="entry name" value="SGL"/>
    <property type="match status" value="1"/>
</dbReference>
<dbReference type="InterPro" id="IPR013658">
    <property type="entry name" value="SGL"/>
</dbReference>